<sequence length="171" mass="19004">MRTNRTSRACSDKSCSGPSWRGRCRPGRRVARVRATRASFGTTGATPAVGGEGAYHSWFEYAPRIRHPSQSFQPELKIFAKSYAEVPVPERPRGGRAPSASPSTGRCRRRRQSLRADGRAVIESSRRFRSARPARNGVLSSFPPGLLGENYKTKKVQVNDVDHTKDSMLQM</sequence>
<feature type="region of interest" description="Disordered" evidence="1">
    <location>
        <begin position="1"/>
        <end position="28"/>
    </location>
</feature>
<evidence type="ECO:0000313" key="2">
    <source>
        <dbReference type="EMBL" id="GBP83566.1"/>
    </source>
</evidence>
<dbReference type="Proteomes" id="UP000299102">
    <property type="component" value="Unassembled WGS sequence"/>
</dbReference>
<protein>
    <submittedName>
        <fullName evidence="2">Uncharacterized protein</fullName>
    </submittedName>
</protein>
<feature type="compositionally biased region" description="Polar residues" evidence="1">
    <location>
        <begin position="1"/>
        <end position="17"/>
    </location>
</feature>
<keyword evidence="3" id="KW-1185">Reference proteome</keyword>
<reference evidence="2 3" key="1">
    <citation type="journal article" date="2019" name="Commun. Biol.">
        <title>The bagworm genome reveals a unique fibroin gene that provides high tensile strength.</title>
        <authorList>
            <person name="Kono N."/>
            <person name="Nakamura H."/>
            <person name="Ohtoshi R."/>
            <person name="Tomita M."/>
            <person name="Numata K."/>
            <person name="Arakawa K."/>
        </authorList>
    </citation>
    <scope>NUCLEOTIDE SEQUENCE [LARGE SCALE GENOMIC DNA]</scope>
</reference>
<accession>A0A4C1Z4N9</accession>
<gene>
    <name evidence="2" type="ORF">EVAR_65654_1</name>
</gene>
<name>A0A4C1Z4N9_EUMVA</name>
<organism evidence="2 3">
    <name type="scientific">Eumeta variegata</name>
    <name type="common">Bagworm moth</name>
    <name type="synonym">Eumeta japonica</name>
    <dbReference type="NCBI Taxonomy" id="151549"/>
    <lineage>
        <taxon>Eukaryota</taxon>
        <taxon>Metazoa</taxon>
        <taxon>Ecdysozoa</taxon>
        <taxon>Arthropoda</taxon>
        <taxon>Hexapoda</taxon>
        <taxon>Insecta</taxon>
        <taxon>Pterygota</taxon>
        <taxon>Neoptera</taxon>
        <taxon>Endopterygota</taxon>
        <taxon>Lepidoptera</taxon>
        <taxon>Glossata</taxon>
        <taxon>Ditrysia</taxon>
        <taxon>Tineoidea</taxon>
        <taxon>Psychidae</taxon>
        <taxon>Oiketicinae</taxon>
        <taxon>Eumeta</taxon>
    </lineage>
</organism>
<feature type="compositionally biased region" description="Basic and acidic residues" evidence="1">
    <location>
        <begin position="114"/>
        <end position="126"/>
    </location>
</feature>
<dbReference type="EMBL" id="BGZK01001626">
    <property type="protein sequence ID" value="GBP83566.1"/>
    <property type="molecule type" value="Genomic_DNA"/>
</dbReference>
<comment type="caution">
    <text evidence="2">The sequence shown here is derived from an EMBL/GenBank/DDBJ whole genome shotgun (WGS) entry which is preliminary data.</text>
</comment>
<proteinExistence type="predicted"/>
<evidence type="ECO:0000256" key="1">
    <source>
        <dbReference type="SAM" id="MobiDB-lite"/>
    </source>
</evidence>
<evidence type="ECO:0000313" key="3">
    <source>
        <dbReference type="Proteomes" id="UP000299102"/>
    </source>
</evidence>
<feature type="region of interest" description="Disordered" evidence="1">
    <location>
        <begin position="87"/>
        <end position="147"/>
    </location>
</feature>
<dbReference type="AlphaFoldDB" id="A0A4C1Z4N9"/>